<dbReference type="STRING" id="1093900.A0A507B2X6"/>
<feature type="compositionally biased region" description="Low complexity" evidence="1">
    <location>
        <begin position="205"/>
        <end position="221"/>
    </location>
</feature>
<proteinExistence type="predicted"/>
<dbReference type="Proteomes" id="UP000319257">
    <property type="component" value="Unassembled WGS sequence"/>
</dbReference>
<evidence type="ECO:0000256" key="1">
    <source>
        <dbReference type="SAM" id="MobiDB-lite"/>
    </source>
</evidence>
<reference evidence="2 3" key="1">
    <citation type="submission" date="2019-06" db="EMBL/GenBank/DDBJ databases">
        <title>Draft genome sequence of the filamentous fungus Phialemoniopsis curvata isolated from diesel fuel.</title>
        <authorList>
            <person name="Varaljay V.A."/>
            <person name="Lyon W.J."/>
            <person name="Crouch A.L."/>
            <person name="Drake C.E."/>
            <person name="Hollomon J.M."/>
            <person name="Nadeau L.J."/>
            <person name="Nunn H.S."/>
            <person name="Stevenson B.S."/>
            <person name="Bojanowski C.L."/>
            <person name="Crookes-Goodson W.J."/>
        </authorList>
    </citation>
    <scope>NUCLEOTIDE SEQUENCE [LARGE SCALE GENOMIC DNA]</scope>
    <source>
        <strain evidence="2 3">D216</strain>
    </source>
</reference>
<evidence type="ECO:0000313" key="3">
    <source>
        <dbReference type="Proteomes" id="UP000319257"/>
    </source>
</evidence>
<dbReference type="OrthoDB" id="5419666at2759"/>
<evidence type="ECO:0000313" key="2">
    <source>
        <dbReference type="EMBL" id="TPX11421.1"/>
    </source>
</evidence>
<sequence length="314" mass="33864">MSIARAFTTRKVKQSLELRDAAEGIPARSNTTRAGGLKASVSIRNKISGPVELVHTTNMLSYNAPDLFPKTTPSSASSRSTDEDSDATMHTAASTPPTSPDSPFPDKRSMSPEPNHLSCYFTPPAQATANAPAIPQRSPSHTKKHSEGLARQRSISRMSDLSGRSHSTKASFSFSRSSSSSTTTSTTSSVSQAASPLHPPKVQMAPLASPPSVVSNPPVSAAHHHKKEYSDSHPFGHELAQVSELAEEYAVAATSSHAANRHRLPTVDEEEQELLQKGLRKFTANDYLSEIQHAFNTFFAEDEPQQQPVAALWI</sequence>
<feature type="region of interest" description="Disordered" evidence="1">
    <location>
        <begin position="63"/>
        <end position="233"/>
    </location>
</feature>
<dbReference type="AlphaFoldDB" id="A0A507B2X6"/>
<feature type="compositionally biased region" description="Low complexity" evidence="1">
    <location>
        <begin position="168"/>
        <end position="195"/>
    </location>
</feature>
<feature type="compositionally biased region" description="Polar residues" evidence="1">
    <location>
        <begin position="153"/>
        <end position="164"/>
    </location>
</feature>
<feature type="compositionally biased region" description="Low complexity" evidence="1">
    <location>
        <begin position="122"/>
        <end position="136"/>
    </location>
</feature>
<name>A0A507B2X6_9PEZI</name>
<dbReference type="EMBL" id="SKBQ01000049">
    <property type="protein sequence ID" value="TPX11421.1"/>
    <property type="molecule type" value="Genomic_DNA"/>
</dbReference>
<accession>A0A507B2X6</accession>
<protein>
    <submittedName>
        <fullName evidence="2">Uncharacterized protein</fullName>
    </submittedName>
</protein>
<dbReference type="GeneID" id="41975287"/>
<gene>
    <name evidence="2" type="ORF">E0L32_007840</name>
</gene>
<comment type="caution">
    <text evidence="2">The sequence shown here is derived from an EMBL/GenBank/DDBJ whole genome shotgun (WGS) entry which is preliminary data.</text>
</comment>
<organism evidence="2 3">
    <name type="scientific">Thyridium curvatum</name>
    <dbReference type="NCBI Taxonomy" id="1093900"/>
    <lineage>
        <taxon>Eukaryota</taxon>
        <taxon>Fungi</taxon>
        <taxon>Dikarya</taxon>
        <taxon>Ascomycota</taxon>
        <taxon>Pezizomycotina</taxon>
        <taxon>Sordariomycetes</taxon>
        <taxon>Sordariomycetidae</taxon>
        <taxon>Thyridiales</taxon>
        <taxon>Thyridiaceae</taxon>
        <taxon>Thyridium</taxon>
    </lineage>
</organism>
<dbReference type="RefSeq" id="XP_030993132.1">
    <property type="nucleotide sequence ID" value="XM_031142628.1"/>
</dbReference>
<keyword evidence="3" id="KW-1185">Reference proteome</keyword>
<dbReference type="InParanoid" id="A0A507B2X6"/>